<evidence type="ECO:0000256" key="1">
    <source>
        <dbReference type="SAM" id="MobiDB-lite"/>
    </source>
</evidence>
<feature type="compositionally biased region" description="Basic and acidic residues" evidence="1">
    <location>
        <begin position="75"/>
        <end position="88"/>
    </location>
</feature>
<evidence type="ECO:0000313" key="3">
    <source>
        <dbReference type="EMBL" id="NSI63725.1"/>
    </source>
</evidence>
<sequence>MKNRKKLLVLLMCTCMLLGTTACGNRRDTQNDTTMNDATDKTKDNNDKTDRNENRTDDNSNGKADNVVDDAADGMTKDHNTQNRENNK</sequence>
<reference evidence="3" key="2">
    <citation type="submission" date="2020-02" db="EMBL/GenBank/DDBJ databases">
        <authorList>
            <person name="Littmann E."/>
            <person name="Sorbara M."/>
        </authorList>
    </citation>
    <scope>NUCLEOTIDE SEQUENCE</scope>
    <source>
        <strain evidence="3">MSK.11.9</strain>
    </source>
</reference>
<evidence type="ECO:0008006" key="5">
    <source>
        <dbReference type="Google" id="ProtNLM"/>
    </source>
</evidence>
<protein>
    <recommendedName>
        <fullName evidence="5">Lipoprotein</fullName>
    </recommendedName>
</protein>
<accession>A0AB36DBD0</accession>
<comment type="caution">
    <text evidence="3">The sequence shown here is derived from an EMBL/GenBank/DDBJ whole genome shotgun (WGS) entry which is preliminary data.</text>
</comment>
<gene>
    <name evidence="3" type="ORF">G4981_00165</name>
</gene>
<reference evidence="3" key="1">
    <citation type="journal article" date="2020" name="Cell Host Microbe">
        <title>Functional and Genomic Variation between Human-Derived Isolates of Lachnospiraceae Reveals Inter- and Intra-Species Diversity.</title>
        <authorList>
            <person name="Sorbara M.T."/>
            <person name="Littmann E.R."/>
            <person name="Fontana E."/>
            <person name="Moody T.U."/>
            <person name="Kohout C.E."/>
            <person name="Gjonbalaj M."/>
            <person name="Eaton V."/>
            <person name="Seok R."/>
            <person name="Leiner I.M."/>
            <person name="Pamer E.G."/>
        </authorList>
    </citation>
    <scope>NUCLEOTIDE SEQUENCE</scope>
    <source>
        <strain evidence="3">MSK.11.9</strain>
    </source>
</reference>
<feature type="region of interest" description="Disordered" evidence="1">
    <location>
        <begin position="23"/>
        <end position="88"/>
    </location>
</feature>
<dbReference type="PROSITE" id="PS51257">
    <property type="entry name" value="PROKAR_LIPOPROTEIN"/>
    <property type="match status" value="1"/>
</dbReference>
<dbReference type="RefSeq" id="WP_173903439.1">
    <property type="nucleotide sequence ID" value="NZ_JAAIRY010000001.1"/>
</dbReference>
<dbReference type="Proteomes" id="UP001296581">
    <property type="component" value="Unassembled WGS sequence"/>
</dbReference>
<name>A0AB36DBD0_MEDGN</name>
<feature type="chain" id="PRO_5044299138" description="Lipoprotein" evidence="2">
    <location>
        <begin position="25"/>
        <end position="88"/>
    </location>
</feature>
<feature type="compositionally biased region" description="Basic and acidic residues" evidence="1">
    <location>
        <begin position="38"/>
        <end position="60"/>
    </location>
</feature>
<evidence type="ECO:0000313" key="4">
    <source>
        <dbReference type="Proteomes" id="UP001296581"/>
    </source>
</evidence>
<proteinExistence type="predicted"/>
<feature type="signal peptide" evidence="2">
    <location>
        <begin position="1"/>
        <end position="24"/>
    </location>
</feature>
<evidence type="ECO:0000256" key="2">
    <source>
        <dbReference type="SAM" id="SignalP"/>
    </source>
</evidence>
<dbReference type="AlphaFoldDB" id="A0AB36DBD0"/>
<organism evidence="3 4">
    <name type="scientific">Mediterraneibacter gnavus</name>
    <name type="common">Ruminococcus gnavus</name>
    <dbReference type="NCBI Taxonomy" id="33038"/>
    <lineage>
        <taxon>Bacteria</taxon>
        <taxon>Bacillati</taxon>
        <taxon>Bacillota</taxon>
        <taxon>Clostridia</taxon>
        <taxon>Lachnospirales</taxon>
        <taxon>Lachnospiraceae</taxon>
        <taxon>Mediterraneibacter</taxon>
    </lineage>
</organism>
<keyword evidence="2" id="KW-0732">Signal</keyword>
<dbReference type="EMBL" id="JAAIRY010000001">
    <property type="protein sequence ID" value="NSI63725.1"/>
    <property type="molecule type" value="Genomic_DNA"/>
</dbReference>